<reference evidence="1" key="1">
    <citation type="journal article" date="2022" name="ISME J.">
        <title>Identification of active gaseous-alkane degraders at natural gas seeps.</title>
        <authorList>
            <person name="Farhan Ul Haque M."/>
            <person name="Hernandez M."/>
            <person name="Crombie A.T."/>
            <person name="Murrell J.C."/>
        </authorList>
    </citation>
    <scope>NUCLEOTIDE SEQUENCE</scope>
    <source>
        <strain evidence="1">ANDR5</strain>
    </source>
</reference>
<keyword evidence="2" id="KW-1185">Reference proteome</keyword>
<dbReference type="EMBL" id="JAIVFL010000001">
    <property type="protein sequence ID" value="MCI4673971.1"/>
    <property type="molecule type" value="Genomic_DNA"/>
</dbReference>
<organism evidence="1 2">
    <name type="scientific">Candidatus Mycolicibacterium alkanivorans</name>
    <dbReference type="NCBI Taxonomy" id="2954114"/>
    <lineage>
        <taxon>Bacteria</taxon>
        <taxon>Bacillati</taxon>
        <taxon>Actinomycetota</taxon>
        <taxon>Actinomycetes</taxon>
        <taxon>Mycobacteriales</taxon>
        <taxon>Mycobacteriaceae</taxon>
        <taxon>Mycolicibacterium</taxon>
    </lineage>
</organism>
<proteinExistence type="predicted"/>
<evidence type="ECO:0000313" key="2">
    <source>
        <dbReference type="Proteomes" id="UP001139068"/>
    </source>
</evidence>
<name>A0ABS9YRV8_9MYCO</name>
<gene>
    <name evidence="1" type="ORF">K9U37_03000</name>
</gene>
<accession>A0ABS9YRV8</accession>
<sequence length="54" mass="5791">MTPLGAVAVMEVDKVHAAPLGPLLGDVGDGDRPRHRPTLIGLLHEFPNHSEARE</sequence>
<protein>
    <submittedName>
        <fullName evidence="1">Uncharacterized protein</fullName>
    </submittedName>
</protein>
<evidence type="ECO:0000313" key="1">
    <source>
        <dbReference type="EMBL" id="MCI4673971.1"/>
    </source>
</evidence>
<comment type="caution">
    <text evidence="1">The sequence shown here is derived from an EMBL/GenBank/DDBJ whole genome shotgun (WGS) entry which is preliminary data.</text>
</comment>
<dbReference type="RefSeq" id="WP_243070460.1">
    <property type="nucleotide sequence ID" value="NZ_JAIVFL010000001.1"/>
</dbReference>
<dbReference type="Proteomes" id="UP001139068">
    <property type="component" value="Unassembled WGS sequence"/>
</dbReference>